<protein>
    <submittedName>
        <fullName evidence="6">PPE family protein</fullName>
    </submittedName>
</protein>
<dbReference type="SUPFAM" id="SSF140459">
    <property type="entry name" value="PE/PPE dimer-like"/>
    <property type="match status" value="1"/>
</dbReference>
<dbReference type="Gene3D" id="1.20.1260.20">
    <property type="entry name" value="PPE superfamily"/>
    <property type="match status" value="1"/>
</dbReference>
<dbReference type="InterPro" id="IPR043641">
    <property type="entry name" value="PPE-PPW_C"/>
</dbReference>
<reference evidence="6 7" key="1">
    <citation type="journal article" date="2008" name="Genome Res.">
        <title>Insights from the complete genome sequence of Mycobacterium marinum on the evolution of Mycobacterium tuberculosis.</title>
        <authorList>
            <person name="Stinear T.P."/>
            <person name="Seemann T."/>
            <person name="Harrison P.F."/>
            <person name="Jenkin G.A."/>
            <person name="Davies J.K."/>
            <person name="Johnson P.D."/>
            <person name="Abdellah Z."/>
            <person name="Arrowsmith C."/>
            <person name="Chillingworth T."/>
            <person name="Churcher C."/>
            <person name="Clarke K."/>
            <person name="Cronin A."/>
            <person name="Davis P."/>
            <person name="Goodhead I."/>
            <person name="Holroyd N."/>
            <person name="Jagels K."/>
            <person name="Lord A."/>
            <person name="Moule S."/>
            <person name="Mungall K."/>
            <person name="Norbertczak H."/>
            <person name="Quail M.A."/>
            <person name="Rabbinowitsch E."/>
            <person name="Walker D."/>
            <person name="White B."/>
            <person name="Whitehead S."/>
            <person name="Small P.L."/>
            <person name="Brosch R."/>
            <person name="Ramakrishnan L."/>
            <person name="Fischbach M.A."/>
            <person name="Parkhill J."/>
            <person name="Cole S.T."/>
        </authorList>
    </citation>
    <scope>NUCLEOTIDE SEQUENCE [LARGE SCALE GENOMIC DNA]</scope>
    <source>
        <strain evidence="7">ATCC BAA-535 / M</strain>
    </source>
</reference>
<feature type="transmembrane region" description="Helical" evidence="3">
    <location>
        <begin position="287"/>
        <end position="316"/>
    </location>
</feature>
<dbReference type="eggNOG" id="COG5651">
    <property type="taxonomic scope" value="Bacteria"/>
</dbReference>
<feature type="transmembrane region" description="Helical" evidence="3">
    <location>
        <begin position="254"/>
        <end position="281"/>
    </location>
</feature>
<accession>B2HLE9</accession>
<dbReference type="PANTHER" id="PTHR46766">
    <property type="entry name" value="GLUTAMINE-RICH PROTEIN 2"/>
    <property type="match status" value="1"/>
</dbReference>
<dbReference type="EMBL" id="CP000854">
    <property type="protein sequence ID" value="ACC43681.1"/>
    <property type="molecule type" value="Genomic_DNA"/>
</dbReference>
<keyword evidence="3" id="KW-0812">Transmembrane</keyword>
<dbReference type="Proteomes" id="UP000001190">
    <property type="component" value="Chromosome"/>
</dbReference>
<dbReference type="PANTHER" id="PTHR46766:SF1">
    <property type="entry name" value="GLUTAMINE-RICH PROTEIN 2"/>
    <property type="match status" value="1"/>
</dbReference>
<keyword evidence="3" id="KW-1133">Transmembrane helix</keyword>
<dbReference type="Pfam" id="PF00823">
    <property type="entry name" value="PPE"/>
    <property type="match status" value="1"/>
</dbReference>
<dbReference type="InterPro" id="IPR038332">
    <property type="entry name" value="PPE_sf"/>
</dbReference>
<name>B2HLE9_MYCMM</name>
<keyword evidence="7" id="KW-1185">Reference proteome</keyword>
<dbReference type="KEGG" id="mmi:MMAR_5277"/>
<feature type="transmembrane region" description="Helical" evidence="3">
    <location>
        <begin position="201"/>
        <end position="221"/>
    </location>
</feature>
<feature type="domain" description="PPE" evidence="4">
    <location>
        <begin position="6"/>
        <end position="169"/>
    </location>
</feature>
<organism evidence="6 7">
    <name type="scientific">Mycobacterium marinum (strain ATCC BAA-535 / M)</name>
    <dbReference type="NCBI Taxonomy" id="216594"/>
    <lineage>
        <taxon>Bacteria</taxon>
        <taxon>Bacillati</taxon>
        <taxon>Actinomycetota</taxon>
        <taxon>Actinomycetes</taxon>
        <taxon>Mycobacteriales</taxon>
        <taxon>Mycobacteriaceae</taxon>
        <taxon>Mycobacterium</taxon>
        <taxon>Mycobacterium ulcerans group</taxon>
    </lineage>
</organism>
<gene>
    <name evidence="6" type="ordered locus">MMAR_5277</name>
</gene>
<dbReference type="InterPro" id="IPR000030">
    <property type="entry name" value="PPE_dom"/>
</dbReference>
<dbReference type="Pfam" id="PF18878">
    <property type="entry name" value="PPE-PPW"/>
    <property type="match status" value="1"/>
</dbReference>
<feature type="domain" description="PPE-PPW subfamily C-terminal" evidence="5">
    <location>
        <begin position="364"/>
        <end position="398"/>
    </location>
</feature>
<dbReference type="HOGENOM" id="CLU_000243_5_3_11"/>
<comment type="similarity">
    <text evidence="1">Belongs to the mycobacterial PPE family.</text>
</comment>
<dbReference type="RefSeq" id="WP_012396785.1">
    <property type="nucleotide sequence ID" value="NC_010612.1"/>
</dbReference>
<evidence type="ECO:0000256" key="1">
    <source>
        <dbReference type="ARBA" id="ARBA00010652"/>
    </source>
</evidence>
<dbReference type="GO" id="GO:0052572">
    <property type="term" value="P:response to host immune response"/>
    <property type="evidence" value="ECO:0007669"/>
    <property type="project" value="TreeGrafter"/>
</dbReference>
<keyword evidence="3" id="KW-0472">Membrane</keyword>
<evidence type="ECO:0000313" key="7">
    <source>
        <dbReference type="Proteomes" id="UP000001190"/>
    </source>
</evidence>
<evidence type="ECO:0000259" key="4">
    <source>
        <dbReference type="Pfam" id="PF00823"/>
    </source>
</evidence>
<evidence type="ECO:0000256" key="2">
    <source>
        <dbReference type="SAM" id="MobiDB-lite"/>
    </source>
</evidence>
<evidence type="ECO:0000256" key="3">
    <source>
        <dbReference type="SAM" id="Phobius"/>
    </source>
</evidence>
<evidence type="ECO:0000259" key="5">
    <source>
        <dbReference type="Pfam" id="PF18878"/>
    </source>
</evidence>
<proteinExistence type="inferred from homology"/>
<feature type="transmembrane region" description="Helical" evidence="3">
    <location>
        <begin position="227"/>
        <end position="247"/>
    </location>
</feature>
<evidence type="ECO:0000313" key="6">
    <source>
        <dbReference type="EMBL" id="ACC43681.1"/>
    </source>
</evidence>
<dbReference type="STRING" id="216594.MMAR_5277"/>
<dbReference type="AlphaFoldDB" id="B2HLE9"/>
<sequence length="407" mass="41134">MTAAIWMASPPEVHSALLSSGPGPGPLLASAAAHRELSAEYTTAAAELAELLGGVTAGAWEGPSAQSYVAAHQPYLAWLLGAGADNSIAAVAYEEAAAAYVSALAAMPTLAELAANHVTHLVLMATNFFGINTIPIAVNEADYVRMWIQAAATMGSYDAISSSAVASVPATSPAPVLLKSAAGEAGAAAATTAAVVQPFRFLFMAFLWTIALTFEAGYYLVTVVVPALVEFLNAAGALLMTALGVVYRTLFMAFLWTIALTFEAGFFLVTVAIPAIVAFLAEYPAVALLLVPVAVGAGAAAAAVPATAAIGAGIALPISLPLGITAYAGDPTLPGFDGRSGQDEMAAAQADPSPPNADRGFRIGTAATDVRARPAGLTVFGGSEFSAGTRVPMLPAGWEPSALAAVR</sequence>
<feature type="region of interest" description="Disordered" evidence="2">
    <location>
        <begin position="338"/>
        <end position="358"/>
    </location>
</feature>